<dbReference type="GO" id="GO:0003677">
    <property type="term" value="F:DNA binding"/>
    <property type="evidence" value="ECO:0007669"/>
    <property type="project" value="InterPro"/>
</dbReference>
<dbReference type="InterPro" id="IPR036977">
    <property type="entry name" value="DNA_primase_Znf_CHC2"/>
</dbReference>
<reference evidence="3" key="1">
    <citation type="submission" date="2018-12" db="EMBL/GenBank/DDBJ databases">
        <title>Tengunoibacter tsumagoiensis gen. nov., sp. nov., Dictyobacter kobayashii sp. nov., D. alpinus sp. nov., and D. joshuensis sp. nov. and description of Dictyobacteraceae fam. nov. within the order Ktedonobacterales isolated from Tengu-no-mugimeshi.</title>
        <authorList>
            <person name="Wang C.M."/>
            <person name="Zheng Y."/>
            <person name="Sakai Y."/>
            <person name="Toyoda A."/>
            <person name="Minakuchi Y."/>
            <person name="Abe K."/>
            <person name="Yokota A."/>
            <person name="Yabe S."/>
        </authorList>
    </citation>
    <scope>NUCLEOTIDE SEQUENCE [LARGE SCALE GENOMIC DNA]</scope>
    <source>
        <strain evidence="3">S-27</strain>
    </source>
</reference>
<comment type="caution">
    <text evidence="2">The sequence shown here is derived from an EMBL/GenBank/DDBJ whole genome shotgun (WGS) entry which is preliminary data.</text>
</comment>
<proteinExistence type="predicted"/>
<name>A0A401ZHK2_9CHLR</name>
<evidence type="ECO:0000313" key="3">
    <source>
        <dbReference type="Proteomes" id="UP000287224"/>
    </source>
</evidence>
<keyword evidence="3" id="KW-1185">Reference proteome</keyword>
<sequence length="330" mass="37129">MRSLLLVIAMVVITKHLLDAFMACCVGRRDDYAYQRSDGRYCRAGCPLTYDVVYRHLQGVQTIGSYLIDEQGLCRSAVFDSDASSGQVDLLQVQTQLAGVGVPSYLEQSRRGAHLRVFFRDPASPALVRRWLLPFRPDGVEFYPKQDALSESVPLGSLVRLPLGVHRVTGECYPFVAWSHGQFIPVAASLADMLAWFSTVQRVPVPASIPLPITDQATPTIPRTIPFKTVPTETTLTIRDWCRQHDPVAMIGRYVALDQKGMGCCPFGWHHNDGVDTHPSLWVYRPSSPDLCCWYCHVWKQGGSLFDFFRYYYGLSARELWSHILAGGHF</sequence>
<dbReference type="EMBL" id="BIFQ01000001">
    <property type="protein sequence ID" value="GCE06347.1"/>
    <property type="molecule type" value="Genomic_DNA"/>
</dbReference>
<dbReference type="Pfam" id="PF22548">
    <property type="entry name" value="AEP-TOTE"/>
    <property type="match status" value="1"/>
</dbReference>
<evidence type="ECO:0000259" key="1">
    <source>
        <dbReference type="Pfam" id="PF22548"/>
    </source>
</evidence>
<feature type="domain" description="TOTE conflict system primase" evidence="1">
    <location>
        <begin position="45"/>
        <end position="177"/>
    </location>
</feature>
<accession>A0A401ZHK2</accession>
<dbReference type="Proteomes" id="UP000287224">
    <property type="component" value="Unassembled WGS sequence"/>
</dbReference>
<dbReference type="Gene3D" id="3.90.580.10">
    <property type="entry name" value="Zinc finger, CHC2-type domain"/>
    <property type="match status" value="1"/>
</dbReference>
<dbReference type="InterPro" id="IPR054347">
    <property type="entry name" value="TOTE_primase"/>
</dbReference>
<dbReference type="AlphaFoldDB" id="A0A401ZHK2"/>
<gene>
    <name evidence="2" type="ORF">KDAU_36760</name>
</gene>
<dbReference type="SUPFAM" id="SSF57783">
    <property type="entry name" value="Zinc beta-ribbon"/>
    <property type="match status" value="1"/>
</dbReference>
<protein>
    <recommendedName>
        <fullName evidence="1">TOTE conflict system primase domain-containing protein</fullName>
    </recommendedName>
</protein>
<dbReference type="GO" id="GO:0008270">
    <property type="term" value="F:zinc ion binding"/>
    <property type="evidence" value="ECO:0007669"/>
    <property type="project" value="InterPro"/>
</dbReference>
<dbReference type="GO" id="GO:0006260">
    <property type="term" value="P:DNA replication"/>
    <property type="evidence" value="ECO:0007669"/>
    <property type="project" value="InterPro"/>
</dbReference>
<organism evidence="2 3">
    <name type="scientific">Dictyobacter aurantiacus</name>
    <dbReference type="NCBI Taxonomy" id="1936993"/>
    <lineage>
        <taxon>Bacteria</taxon>
        <taxon>Bacillati</taxon>
        <taxon>Chloroflexota</taxon>
        <taxon>Ktedonobacteria</taxon>
        <taxon>Ktedonobacterales</taxon>
        <taxon>Dictyobacteraceae</taxon>
        <taxon>Dictyobacter</taxon>
    </lineage>
</organism>
<evidence type="ECO:0000313" key="2">
    <source>
        <dbReference type="EMBL" id="GCE06347.1"/>
    </source>
</evidence>